<gene>
    <name evidence="2" type="ORF">MNBD_ACTINO02-2768</name>
</gene>
<protein>
    <recommendedName>
        <fullName evidence="3">Signal peptidase I</fullName>
    </recommendedName>
</protein>
<dbReference type="AlphaFoldDB" id="A0A3B0SXG0"/>
<evidence type="ECO:0008006" key="3">
    <source>
        <dbReference type="Google" id="ProtNLM"/>
    </source>
</evidence>
<feature type="transmembrane region" description="Helical" evidence="1">
    <location>
        <begin position="48"/>
        <end position="69"/>
    </location>
</feature>
<dbReference type="EMBL" id="UOEK01000204">
    <property type="protein sequence ID" value="VAW01174.1"/>
    <property type="molecule type" value="Genomic_DNA"/>
</dbReference>
<keyword evidence="1" id="KW-0472">Membrane</keyword>
<dbReference type="InterPro" id="IPR043739">
    <property type="entry name" value="DUF5684"/>
</dbReference>
<sequence length="110" mass="12221">MTIVMIAIIVLIFAGYWKMFEKAGVKGWMAIVPFLNLYVLVKMAGKEGWWIILLLIPMVNIVVAFIVSIEIAHRFDRSTGFGVGMTLLGFIFVPILGFGDAAWTADPVDI</sequence>
<keyword evidence="1" id="KW-0812">Transmembrane</keyword>
<organism evidence="2">
    <name type="scientific">hydrothermal vent metagenome</name>
    <dbReference type="NCBI Taxonomy" id="652676"/>
    <lineage>
        <taxon>unclassified sequences</taxon>
        <taxon>metagenomes</taxon>
        <taxon>ecological metagenomes</taxon>
    </lineage>
</organism>
<evidence type="ECO:0000256" key="1">
    <source>
        <dbReference type="SAM" id="Phobius"/>
    </source>
</evidence>
<reference evidence="2" key="1">
    <citation type="submission" date="2018-06" db="EMBL/GenBank/DDBJ databases">
        <authorList>
            <person name="Zhirakovskaya E."/>
        </authorList>
    </citation>
    <scope>NUCLEOTIDE SEQUENCE</scope>
</reference>
<proteinExistence type="predicted"/>
<keyword evidence="1" id="KW-1133">Transmembrane helix</keyword>
<accession>A0A3B0SXG0</accession>
<evidence type="ECO:0000313" key="2">
    <source>
        <dbReference type="EMBL" id="VAW01174.1"/>
    </source>
</evidence>
<dbReference type="Pfam" id="PF18936">
    <property type="entry name" value="DUF5684"/>
    <property type="match status" value="1"/>
</dbReference>
<name>A0A3B0SXG0_9ZZZZ</name>
<feature type="transmembrane region" description="Helical" evidence="1">
    <location>
        <begin position="81"/>
        <end position="103"/>
    </location>
</feature>